<dbReference type="RefSeq" id="WP_135648933.1">
    <property type="nucleotide sequence ID" value="NZ_RQGF01000015.1"/>
</dbReference>
<keyword evidence="3" id="KW-1185">Reference proteome</keyword>
<feature type="signal peptide" evidence="1">
    <location>
        <begin position="1"/>
        <end position="29"/>
    </location>
</feature>
<keyword evidence="1" id="KW-0732">Signal</keyword>
<reference evidence="2" key="1">
    <citation type="journal article" date="2019" name="PLoS Negl. Trop. Dis.">
        <title>Revisiting the worldwide diversity of Leptospira species in the environment.</title>
        <authorList>
            <person name="Vincent A.T."/>
            <person name="Schiettekatte O."/>
            <person name="Bourhy P."/>
            <person name="Veyrier F.J."/>
            <person name="Picardeau M."/>
        </authorList>
    </citation>
    <scope>NUCLEOTIDE SEQUENCE [LARGE SCALE GENOMIC DNA]</scope>
    <source>
        <strain evidence="2">201702455</strain>
    </source>
</reference>
<feature type="chain" id="PRO_5020833849" description="DUF5683 domain-containing protein" evidence="1">
    <location>
        <begin position="30"/>
        <end position="267"/>
    </location>
</feature>
<proteinExistence type="predicted"/>
<accession>A0A4V3JS06</accession>
<organism evidence="2 3">
    <name type="scientific">Leptospira sarikeiensis</name>
    <dbReference type="NCBI Taxonomy" id="2484943"/>
    <lineage>
        <taxon>Bacteria</taxon>
        <taxon>Pseudomonadati</taxon>
        <taxon>Spirochaetota</taxon>
        <taxon>Spirochaetia</taxon>
        <taxon>Leptospirales</taxon>
        <taxon>Leptospiraceae</taxon>
        <taxon>Leptospira</taxon>
    </lineage>
</organism>
<dbReference type="AlphaFoldDB" id="A0A4V3JS06"/>
<evidence type="ECO:0000256" key="1">
    <source>
        <dbReference type="SAM" id="SignalP"/>
    </source>
</evidence>
<gene>
    <name evidence="2" type="ORF">EHQ64_07820</name>
</gene>
<protein>
    <recommendedName>
        <fullName evidence="4">DUF5683 domain-containing protein</fullName>
    </recommendedName>
</protein>
<comment type="caution">
    <text evidence="2">The sequence shown here is derived from an EMBL/GenBank/DDBJ whole genome shotgun (WGS) entry which is preliminary data.</text>
</comment>
<evidence type="ECO:0000313" key="2">
    <source>
        <dbReference type="EMBL" id="TGL62809.1"/>
    </source>
</evidence>
<name>A0A4V3JS06_9LEPT</name>
<dbReference type="Proteomes" id="UP000297762">
    <property type="component" value="Unassembled WGS sequence"/>
</dbReference>
<evidence type="ECO:0008006" key="4">
    <source>
        <dbReference type="Google" id="ProtNLM"/>
    </source>
</evidence>
<evidence type="ECO:0000313" key="3">
    <source>
        <dbReference type="Proteomes" id="UP000297762"/>
    </source>
</evidence>
<sequence>MNKRKRFKSKISKLFAIFFFLSSFSASQAGEVFELEGDPGENDIKIISALNRLTYDRVLSDQNTKGFAFRYVSKWYSPMKIDVFVLGLAKRDKMSLIRIESNKKGAEKVFRNFLQEELTKKELTGGLGIYNSADGVSEEAKFEPYKKSYFWSESLALIQPAASVFYNSYKSPVYAGSDRLKGMFGYILTDLLLAGIGYYYATTTMEKNSALETYFLKPTASGNVMDSPGAPVFIGLLILPRLYRMIGGWQDTYTHNRIMEISVSKSF</sequence>
<dbReference type="EMBL" id="RQGF01000015">
    <property type="protein sequence ID" value="TGL62809.1"/>
    <property type="molecule type" value="Genomic_DNA"/>
</dbReference>
<dbReference type="OrthoDB" id="339535at2"/>